<dbReference type="InterPro" id="IPR040911">
    <property type="entry name" value="Exostosin_GT47"/>
</dbReference>
<dbReference type="InterPro" id="IPR004263">
    <property type="entry name" value="Exostosin"/>
</dbReference>
<dbReference type="PANTHER" id="PTHR11062">
    <property type="entry name" value="EXOSTOSIN HEPARAN SULFATE GLYCOSYLTRANSFERASE -RELATED"/>
    <property type="match status" value="1"/>
</dbReference>
<organism evidence="6 7">
    <name type="scientific">Pycnococcus provasolii</name>
    <dbReference type="NCBI Taxonomy" id="41880"/>
    <lineage>
        <taxon>Eukaryota</taxon>
        <taxon>Viridiplantae</taxon>
        <taxon>Chlorophyta</taxon>
        <taxon>Pseudoscourfieldiophyceae</taxon>
        <taxon>Pseudoscourfieldiales</taxon>
        <taxon>Pycnococcaceae</taxon>
        <taxon>Pycnococcus</taxon>
    </lineage>
</organism>
<comment type="subcellular location">
    <subcellularLocation>
        <location evidence="1">Golgi apparatus membrane</location>
        <topology evidence="1">Single-pass type II membrane protein</topology>
    </subcellularLocation>
</comment>
<dbReference type="GO" id="GO:0016757">
    <property type="term" value="F:glycosyltransferase activity"/>
    <property type="evidence" value="ECO:0007669"/>
    <property type="project" value="InterPro"/>
</dbReference>
<keyword evidence="3" id="KW-0333">Golgi apparatus</keyword>
<feature type="compositionally biased region" description="Basic and acidic residues" evidence="4">
    <location>
        <begin position="32"/>
        <end position="41"/>
    </location>
</feature>
<evidence type="ECO:0000256" key="1">
    <source>
        <dbReference type="ARBA" id="ARBA00004323"/>
    </source>
</evidence>
<evidence type="ECO:0000313" key="7">
    <source>
        <dbReference type="Proteomes" id="UP000660262"/>
    </source>
</evidence>
<keyword evidence="7" id="KW-1185">Reference proteome</keyword>
<dbReference type="AlphaFoldDB" id="A0A830HKP1"/>
<gene>
    <name evidence="6" type="ORF">PPROV_000619000</name>
</gene>
<sequence>MPSSVAVPHFLKNGVAADNTEAAAAAGNSSMDDTHSSHDPLEGNAKSRRTRNAVYNTRQVALSFVLAACAVGAYVATFSGPHTKEDLHDDAELTPSRTLAAARRWIDQQGVHSSSAAATPRWTGFGGSTDPWECKTADKCPRVAPGKEYLDLYGDETFGASVKLSNLPSTTVSFPSELNVKVYVYETDDIPALRSLTQGNKMSLSLCSKGMWGTQVALHQYLAHNTRIRTRNPDEADYFFVPAYPKCALDKQGMSEMELGKLYIAAVTATPYFRRNGGRDHMFVFPSGRGVTCFREWRRYIPQSIILGPEGHFTDNYAAVGTPYFHVHKDIVIPGRVDHRRHTLLEKAKPLGKPRRYLAAFYGNHQGKKPRLDVLALAKKYPNEVMADCKRNPRYAEIVGDSKFCFAPRGQSSWTLRFYESFFSGCIPVILADDIELPFSEFVDYSKFTVKWPLDRVNDDLVRYLRSVPDDVIARMQDMGRRVLCLFVYHHDERYCNSFSALLHVLQKRRWQFKLSRESFWMPDGAIVDRSMVPVSNWRPPFKVSGLYGNDVGDNKCPSCKWGGPNVCVTTADGMKCKGLTKEQDPGNGKCPP</sequence>
<comment type="similarity">
    <text evidence="2">Belongs to the glycosyltransferase 47 family.</text>
</comment>
<dbReference type="GO" id="GO:0000139">
    <property type="term" value="C:Golgi membrane"/>
    <property type="evidence" value="ECO:0007669"/>
    <property type="project" value="UniProtKB-SubCell"/>
</dbReference>
<feature type="region of interest" description="Disordered" evidence="4">
    <location>
        <begin position="23"/>
        <end position="50"/>
    </location>
</feature>
<dbReference type="Proteomes" id="UP000660262">
    <property type="component" value="Unassembled WGS sequence"/>
</dbReference>
<name>A0A830HKP1_9CHLO</name>
<evidence type="ECO:0000313" key="6">
    <source>
        <dbReference type="EMBL" id="GHP07448.1"/>
    </source>
</evidence>
<dbReference type="Pfam" id="PF03016">
    <property type="entry name" value="Exostosin_GT47"/>
    <property type="match status" value="1"/>
</dbReference>
<dbReference type="OrthoDB" id="523138at2759"/>
<proteinExistence type="inferred from homology"/>
<dbReference type="PANTHER" id="PTHR11062:SF281">
    <property type="entry name" value="EXOSTOSIN-LIKE 2"/>
    <property type="match status" value="1"/>
</dbReference>
<protein>
    <recommendedName>
        <fullName evidence="5">Exostosin GT47 domain-containing protein</fullName>
    </recommendedName>
</protein>
<evidence type="ECO:0000259" key="5">
    <source>
        <dbReference type="Pfam" id="PF03016"/>
    </source>
</evidence>
<feature type="domain" description="Exostosin GT47" evidence="5">
    <location>
        <begin position="179"/>
        <end position="467"/>
    </location>
</feature>
<dbReference type="EMBL" id="BNJQ01000016">
    <property type="protein sequence ID" value="GHP07448.1"/>
    <property type="molecule type" value="Genomic_DNA"/>
</dbReference>
<comment type="caution">
    <text evidence="6">The sequence shown here is derived from an EMBL/GenBank/DDBJ whole genome shotgun (WGS) entry which is preliminary data.</text>
</comment>
<reference evidence="6" key="1">
    <citation type="submission" date="2020-10" db="EMBL/GenBank/DDBJ databases">
        <title>Unveiling of a novel bifunctional photoreceptor, Dualchrome1, isolated from a cosmopolitan green alga.</title>
        <authorList>
            <person name="Suzuki S."/>
            <person name="Kawachi M."/>
        </authorList>
    </citation>
    <scope>NUCLEOTIDE SEQUENCE</scope>
    <source>
        <strain evidence="6">NIES 2893</strain>
    </source>
</reference>
<evidence type="ECO:0000256" key="3">
    <source>
        <dbReference type="ARBA" id="ARBA00023034"/>
    </source>
</evidence>
<evidence type="ECO:0000256" key="4">
    <source>
        <dbReference type="SAM" id="MobiDB-lite"/>
    </source>
</evidence>
<evidence type="ECO:0000256" key="2">
    <source>
        <dbReference type="ARBA" id="ARBA00010271"/>
    </source>
</evidence>
<accession>A0A830HKP1</accession>